<accession>A0ACB7ZQ60</accession>
<feature type="non-terminal residue" evidence="1">
    <location>
        <position position="1"/>
    </location>
</feature>
<proteinExistence type="predicted"/>
<reference evidence="1" key="1">
    <citation type="journal article" date="2021" name="New Phytol.">
        <title>Evolutionary innovations through gain and loss of genes in the ectomycorrhizal Boletales.</title>
        <authorList>
            <person name="Wu G."/>
            <person name="Miyauchi S."/>
            <person name="Morin E."/>
            <person name="Kuo A."/>
            <person name="Drula E."/>
            <person name="Varga T."/>
            <person name="Kohler A."/>
            <person name="Feng B."/>
            <person name="Cao Y."/>
            <person name="Lipzen A."/>
            <person name="Daum C."/>
            <person name="Hundley H."/>
            <person name="Pangilinan J."/>
            <person name="Johnson J."/>
            <person name="Barry K."/>
            <person name="LaButti K."/>
            <person name="Ng V."/>
            <person name="Ahrendt S."/>
            <person name="Min B."/>
            <person name="Choi I.G."/>
            <person name="Park H."/>
            <person name="Plett J.M."/>
            <person name="Magnuson J."/>
            <person name="Spatafora J.W."/>
            <person name="Nagy L.G."/>
            <person name="Henrissat B."/>
            <person name="Grigoriev I.V."/>
            <person name="Yang Z.L."/>
            <person name="Xu J."/>
            <person name="Martin F.M."/>
        </authorList>
    </citation>
    <scope>NUCLEOTIDE SEQUENCE</scope>
    <source>
        <strain evidence="1">ATCC 28755</strain>
    </source>
</reference>
<organism evidence="1 2">
    <name type="scientific">Hygrophoropsis aurantiaca</name>
    <dbReference type="NCBI Taxonomy" id="72124"/>
    <lineage>
        <taxon>Eukaryota</taxon>
        <taxon>Fungi</taxon>
        <taxon>Dikarya</taxon>
        <taxon>Basidiomycota</taxon>
        <taxon>Agaricomycotina</taxon>
        <taxon>Agaricomycetes</taxon>
        <taxon>Agaricomycetidae</taxon>
        <taxon>Boletales</taxon>
        <taxon>Coniophorineae</taxon>
        <taxon>Hygrophoropsidaceae</taxon>
        <taxon>Hygrophoropsis</taxon>
    </lineage>
</organism>
<sequence length="57" mass="6383">TGRLIISRIIPTINTLRQHFPLSMATMFPLEFLLDNLLDCNVDCGDLEASDTFLACI</sequence>
<dbReference type="EMBL" id="MU269061">
    <property type="protein sequence ID" value="KAH7903306.1"/>
    <property type="molecule type" value="Genomic_DNA"/>
</dbReference>
<feature type="non-terminal residue" evidence="1">
    <location>
        <position position="57"/>
    </location>
</feature>
<protein>
    <submittedName>
        <fullName evidence="1">Uncharacterized protein</fullName>
    </submittedName>
</protein>
<dbReference type="Proteomes" id="UP000790377">
    <property type="component" value="Unassembled WGS sequence"/>
</dbReference>
<gene>
    <name evidence="1" type="ORF">BJ138DRAFT_989389</name>
</gene>
<keyword evidence="2" id="KW-1185">Reference proteome</keyword>
<evidence type="ECO:0000313" key="1">
    <source>
        <dbReference type="EMBL" id="KAH7903306.1"/>
    </source>
</evidence>
<comment type="caution">
    <text evidence="1">The sequence shown here is derived from an EMBL/GenBank/DDBJ whole genome shotgun (WGS) entry which is preliminary data.</text>
</comment>
<name>A0ACB7ZQ60_9AGAM</name>
<evidence type="ECO:0000313" key="2">
    <source>
        <dbReference type="Proteomes" id="UP000790377"/>
    </source>
</evidence>